<protein>
    <submittedName>
        <fullName evidence="2">Uncharacterized protein</fullName>
    </submittedName>
</protein>
<gene>
    <name evidence="2" type="ORF">PMKS-000264</name>
</gene>
<organism evidence="2 3">
    <name type="scientific">Pichia membranifaciens</name>
    <dbReference type="NCBI Taxonomy" id="4926"/>
    <lineage>
        <taxon>Eukaryota</taxon>
        <taxon>Fungi</taxon>
        <taxon>Dikarya</taxon>
        <taxon>Ascomycota</taxon>
        <taxon>Saccharomycotina</taxon>
        <taxon>Pichiomycetes</taxon>
        <taxon>Pichiales</taxon>
        <taxon>Pichiaceae</taxon>
        <taxon>Pichia</taxon>
    </lineage>
</organism>
<reference evidence="2 3" key="1">
    <citation type="submission" date="2016-08" db="EMBL/GenBank/DDBJ databases">
        <title>Whole genome shotgun sequence of Pichia membranifaciens KS47-1.</title>
        <authorList>
            <person name="Konishi M."/>
            <person name="Ishida M."/>
            <person name="Arakawa T."/>
            <person name="Kato Y."/>
            <person name="Horiuchi J."/>
        </authorList>
    </citation>
    <scope>NUCLEOTIDE SEQUENCE [LARGE SCALE GENOMIC DNA]</scope>
    <source>
        <strain evidence="2 3">KS47-1</strain>
    </source>
</reference>
<dbReference type="AlphaFoldDB" id="A0A1Q2YBE3"/>
<proteinExistence type="predicted"/>
<evidence type="ECO:0000256" key="1">
    <source>
        <dbReference type="SAM" id="MobiDB-lite"/>
    </source>
</evidence>
<sequence>MDLHNDVMPEGPEERPRCTTETPLDDADSACDTQADEAPQNPPVRVTGCRADDGVRTMARAADRAVVG</sequence>
<feature type="region of interest" description="Disordered" evidence="1">
    <location>
        <begin position="1"/>
        <end position="49"/>
    </location>
</feature>
<name>A0A1Q2YBE3_9ASCO</name>
<feature type="compositionally biased region" description="Basic and acidic residues" evidence="1">
    <location>
        <begin position="1"/>
        <end position="18"/>
    </location>
</feature>
<keyword evidence="3" id="KW-1185">Reference proteome</keyword>
<dbReference type="EMBL" id="BDGI01000008">
    <property type="protein sequence ID" value="GAV26808.1"/>
    <property type="molecule type" value="Genomic_DNA"/>
</dbReference>
<comment type="caution">
    <text evidence="2">The sequence shown here is derived from an EMBL/GenBank/DDBJ whole genome shotgun (WGS) entry which is preliminary data.</text>
</comment>
<evidence type="ECO:0000313" key="3">
    <source>
        <dbReference type="Proteomes" id="UP000186136"/>
    </source>
</evidence>
<evidence type="ECO:0000313" key="2">
    <source>
        <dbReference type="EMBL" id="GAV26808.1"/>
    </source>
</evidence>
<accession>A0A1Q2YBE3</accession>
<dbReference type="Proteomes" id="UP000186136">
    <property type="component" value="Unassembled WGS sequence"/>
</dbReference>